<feature type="non-terminal residue" evidence="1">
    <location>
        <position position="1"/>
    </location>
</feature>
<sequence>VVLSKHQAYQGSAPPEFELPPYAEIEFVIFLKDFASDKHTWEMTSEEKLESAEKLKLRGSDYLATSLKTAKNLYSRALQLISDLKENDGCLKEKYDKLAVAINNNL</sequence>
<proteinExistence type="predicted"/>
<evidence type="ECO:0000313" key="1">
    <source>
        <dbReference type="EMBL" id="CEK56515.1"/>
    </source>
</evidence>
<name>A0A0B6YM23_9EUPU</name>
<accession>A0A0B6YM23</accession>
<dbReference type="AlphaFoldDB" id="A0A0B6YM23"/>
<protein>
    <submittedName>
        <fullName evidence="1">Uncharacterized protein</fullName>
    </submittedName>
</protein>
<feature type="non-terminal residue" evidence="1">
    <location>
        <position position="106"/>
    </location>
</feature>
<reference evidence="1" key="1">
    <citation type="submission" date="2014-12" db="EMBL/GenBank/DDBJ databases">
        <title>Insight into the proteome of Arion vulgaris.</title>
        <authorList>
            <person name="Aradska J."/>
            <person name="Bulat T."/>
            <person name="Smidak R."/>
            <person name="Sarate P."/>
            <person name="Gangsoo J."/>
            <person name="Sialana F."/>
            <person name="Bilban M."/>
            <person name="Lubec G."/>
        </authorList>
    </citation>
    <scope>NUCLEOTIDE SEQUENCE</scope>
    <source>
        <tissue evidence="1">Skin</tissue>
    </source>
</reference>
<organism evidence="1">
    <name type="scientific">Arion vulgaris</name>
    <dbReference type="NCBI Taxonomy" id="1028688"/>
    <lineage>
        <taxon>Eukaryota</taxon>
        <taxon>Metazoa</taxon>
        <taxon>Spiralia</taxon>
        <taxon>Lophotrochozoa</taxon>
        <taxon>Mollusca</taxon>
        <taxon>Gastropoda</taxon>
        <taxon>Heterobranchia</taxon>
        <taxon>Euthyneura</taxon>
        <taxon>Panpulmonata</taxon>
        <taxon>Eupulmonata</taxon>
        <taxon>Stylommatophora</taxon>
        <taxon>Helicina</taxon>
        <taxon>Arionoidea</taxon>
        <taxon>Arionidae</taxon>
        <taxon>Arion</taxon>
    </lineage>
</organism>
<dbReference type="InterPro" id="IPR011990">
    <property type="entry name" value="TPR-like_helical_dom_sf"/>
</dbReference>
<gene>
    <name evidence="1" type="primary">ORF27834</name>
</gene>
<dbReference type="Gene3D" id="1.25.40.10">
    <property type="entry name" value="Tetratricopeptide repeat domain"/>
    <property type="match status" value="1"/>
</dbReference>
<dbReference type="EMBL" id="HACG01009650">
    <property type="protein sequence ID" value="CEK56515.1"/>
    <property type="molecule type" value="Transcribed_RNA"/>
</dbReference>